<dbReference type="GO" id="GO:0008233">
    <property type="term" value="F:peptidase activity"/>
    <property type="evidence" value="ECO:0007669"/>
    <property type="project" value="UniProtKB-KW"/>
</dbReference>
<sequence>MPLPETSESYERCETMEETLASALTSQTTRLGSGKSSAQPGLEAQTPDGVSSHSGHEVHSPITIVSGSDETDQRSRDSTPETAGANLEARHMPRVNTPDAATSARSSLASTPEAYEANYSTCFSSPAASHISVALTPGGPEPENDCGSQAITPAAFGTAFDSEIFSGAHSPETSPDSRISTPTTTLTSPEAAPIILAHASDTRASQTQSLPQGGALEAEAQVGQGGPTDSSWQASRLLTPPLGDSEAMLSPSAKTAGTTIGDQSISDFIVESVEVIRRLSQDPKEGSQETIQMIAQQLKESESHVPSSNGSAWFEILERRESERRRATLFNLIELMGFAHWHQSQISALCRMNTGISGKIGSSRVIDEILSLKYSKNTEPGIVSKSRNFLNTQLTRGRKLLQLVKELGYGVLFVKEIWELLKSTKRVLEHSIEVIKRDADKRTILEHLDRQFELLLQNGVTDLAEFIDGLQTEQVELTQKIHWQHVDPDELNDEVNCLIDITKGDGTSQFLVLSTSSQNNVNDSLLSATDFEKLRPEETLTHAMISTALHMADKASCVRIGEIINAQDPASLSKAKAQTEAWHDQLDPYQNQELLCFFPLQHSQDHFSLLEIDERGKRIRHYNPNQDKVLSRKLQQGIRQWDYRMSK</sequence>
<gene>
    <name evidence="2" type="ORF">JMJ77_013677</name>
</gene>
<feature type="compositionally biased region" description="Polar residues" evidence="1">
    <location>
        <begin position="227"/>
        <end position="236"/>
    </location>
</feature>
<reference evidence="2" key="1">
    <citation type="submission" date="2021-05" db="EMBL/GenBank/DDBJ databases">
        <title>Comparative genomics of three Colletotrichum scovillei strains and genetic complementation revealed genes involved fungal growth and virulence on chili pepper.</title>
        <authorList>
            <person name="Hsieh D.-K."/>
            <person name="Chuang S.-C."/>
            <person name="Chen C.-Y."/>
            <person name="Chao Y.-T."/>
            <person name="Lu M.-Y.J."/>
            <person name="Lee M.-H."/>
            <person name="Shih M.-C."/>
        </authorList>
    </citation>
    <scope>NUCLEOTIDE SEQUENCE</scope>
    <source>
        <strain evidence="2">Coll-153</strain>
    </source>
</reference>
<feature type="compositionally biased region" description="Polar residues" evidence="1">
    <location>
        <begin position="171"/>
        <end position="188"/>
    </location>
</feature>
<proteinExistence type="predicted"/>
<evidence type="ECO:0000256" key="1">
    <source>
        <dbReference type="SAM" id="MobiDB-lite"/>
    </source>
</evidence>
<organism evidence="2 3">
    <name type="scientific">Colletotrichum scovillei</name>
    <dbReference type="NCBI Taxonomy" id="1209932"/>
    <lineage>
        <taxon>Eukaryota</taxon>
        <taxon>Fungi</taxon>
        <taxon>Dikarya</taxon>
        <taxon>Ascomycota</taxon>
        <taxon>Pezizomycotina</taxon>
        <taxon>Sordariomycetes</taxon>
        <taxon>Hypocreomycetidae</taxon>
        <taxon>Glomerellales</taxon>
        <taxon>Glomerellaceae</taxon>
        <taxon>Colletotrichum</taxon>
        <taxon>Colletotrichum acutatum species complex</taxon>
    </lineage>
</organism>
<name>A0A9P7QSD1_9PEZI</name>
<protein>
    <submittedName>
        <fullName evidence="2">Ubiquitin-like-specific protease 1</fullName>
    </submittedName>
</protein>
<evidence type="ECO:0000313" key="3">
    <source>
        <dbReference type="Proteomes" id="UP000699042"/>
    </source>
</evidence>
<dbReference type="Proteomes" id="UP000699042">
    <property type="component" value="Unassembled WGS sequence"/>
</dbReference>
<comment type="caution">
    <text evidence="2">The sequence shown here is derived from an EMBL/GenBank/DDBJ whole genome shotgun (WGS) entry which is preliminary data.</text>
</comment>
<feature type="non-terminal residue" evidence="2">
    <location>
        <position position="1"/>
    </location>
</feature>
<feature type="compositionally biased region" description="Polar residues" evidence="1">
    <location>
        <begin position="22"/>
        <end position="39"/>
    </location>
</feature>
<keyword evidence="2" id="KW-0645">Protease</keyword>
<accession>A0A9P7QSD1</accession>
<dbReference type="AlphaFoldDB" id="A0A9P7QSD1"/>
<dbReference type="EMBL" id="JAESDN010000021">
    <property type="protein sequence ID" value="KAG7040680.1"/>
    <property type="molecule type" value="Genomic_DNA"/>
</dbReference>
<evidence type="ECO:0000313" key="2">
    <source>
        <dbReference type="EMBL" id="KAG7040680.1"/>
    </source>
</evidence>
<keyword evidence="3" id="KW-1185">Reference proteome</keyword>
<feature type="region of interest" description="Disordered" evidence="1">
    <location>
        <begin position="165"/>
        <end position="188"/>
    </location>
</feature>
<keyword evidence="2" id="KW-0378">Hydrolase</keyword>
<dbReference type="GO" id="GO:0006508">
    <property type="term" value="P:proteolysis"/>
    <property type="evidence" value="ECO:0007669"/>
    <property type="project" value="UniProtKB-KW"/>
</dbReference>
<feature type="region of interest" description="Disordered" evidence="1">
    <location>
        <begin position="219"/>
        <end position="258"/>
    </location>
</feature>
<feature type="region of interest" description="Disordered" evidence="1">
    <location>
        <begin position="21"/>
        <end position="108"/>
    </location>
</feature>